<evidence type="ECO:0000256" key="4">
    <source>
        <dbReference type="ARBA" id="ARBA00022871"/>
    </source>
</evidence>
<dbReference type="SMART" id="SM00333">
    <property type="entry name" value="TUDOR"/>
    <property type="match status" value="1"/>
</dbReference>
<protein>
    <submittedName>
        <fullName evidence="6">Uncharacterized protein</fullName>
    </submittedName>
</protein>
<dbReference type="InterPro" id="IPR002999">
    <property type="entry name" value="Tudor"/>
</dbReference>
<keyword evidence="3" id="KW-0677">Repeat</keyword>
<comment type="subcellular location">
    <subcellularLocation>
        <location evidence="1">Cytoplasm</location>
    </subcellularLocation>
</comment>
<dbReference type="SUPFAM" id="SSF63748">
    <property type="entry name" value="Tudor/PWWP/MBT"/>
    <property type="match status" value="1"/>
</dbReference>
<organism evidence="6 7">
    <name type="scientific">Paramuricea clavata</name>
    <name type="common">Red gorgonian</name>
    <name type="synonym">Violescent sea-whip</name>
    <dbReference type="NCBI Taxonomy" id="317549"/>
    <lineage>
        <taxon>Eukaryota</taxon>
        <taxon>Metazoa</taxon>
        <taxon>Cnidaria</taxon>
        <taxon>Anthozoa</taxon>
        <taxon>Octocorallia</taxon>
        <taxon>Malacalcyonacea</taxon>
        <taxon>Plexauridae</taxon>
        <taxon>Paramuricea</taxon>
    </lineage>
</organism>
<name>A0A6S7IVZ4_PARCT</name>
<keyword evidence="4" id="KW-0744">Spermatogenesis</keyword>
<dbReference type="GO" id="GO:0007283">
    <property type="term" value="P:spermatogenesis"/>
    <property type="evidence" value="ECO:0007669"/>
    <property type="project" value="UniProtKB-KW"/>
</dbReference>
<keyword evidence="2" id="KW-0963">Cytoplasm</keyword>
<dbReference type="GO" id="GO:0005737">
    <property type="term" value="C:cytoplasm"/>
    <property type="evidence" value="ECO:0007669"/>
    <property type="project" value="UniProtKB-SubCell"/>
</dbReference>
<dbReference type="Pfam" id="PF00567">
    <property type="entry name" value="TUDOR"/>
    <property type="match status" value="1"/>
</dbReference>
<evidence type="ECO:0000256" key="1">
    <source>
        <dbReference type="ARBA" id="ARBA00004496"/>
    </source>
</evidence>
<keyword evidence="4" id="KW-0221">Differentiation</keyword>
<dbReference type="Gene3D" id="3.30.420.610">
    <property type="entry name" value="LOTUS domain-like"/>
    <property type="match status" value="3"/>
</dbReference>
<dbReference type="Proteomes" id="UP001152795">
    <property type="component" value="Unassembled WGS sequence"/>
</dbReference>
<evidence type="ECO:0000313" key="6">
    <source>
        <dbReference type="EMBL" id="CAB4021149.1"/>
    </source>
</evidence>
<dbReference type="InterPro" id="IPR050621">
    <property type="entry name" value="Tudor_domain_containing"/>
</dbReference>
<feature type="region of interest" description="Disordered" evidence="5">
    <location>
        <begin position="191"/>
        <end position="254"/>
    </location>
</feature>
<evidence type="ECO:0000313" key="7">
    <source>
        <dbReference type="Proteomes" id="UP001152795"/>
    </source>
</evidence>
<dbReference type="PANTHER" id="PTHR22948:SF76">
    <property type="entry name" value="FI20010P1-RELATED"/>
    <property type="match status" value="1"/>
</dbReference>
<keyword evidence="7" id="KW-1185">Reference proteome</keyword>
<dbReference type="OrthoDB" id="10052065at2759"/>
<feature type="compositionally biased region" description="Pro residues" evidence="5">
    <location>
        <begin position="198"/>
        <end position="213"/>
    </location>
</feature>
<feature type="compositionally biased region" description="Pro residues" evidence="5">
    <location>
        <begin position="227"/>
        <end position="238"/>
    </location>
</feature>
<feature type="non-terminal residue" evidence="6">
    <location>
        <position position="1"/>
    </location>
</feature>
<dbReference type="FunFam" id="2.30.30.140:FF:000018">
    <property type="entry name" value="Serine/threonine-protein kinase 31"/>
    <property type="match status" value="1"/>
</dbReference>
<dbReference type="EMBL" id="CACRXK020011291">
    <property type="protein sequence ID" value="CAB4021149.1"/>
    <property type="molecule type" value="Genomic_DNA"/>
</dbReference>
<dbReference type="Gene3D" id="2.40.50.90">
    <property type="match status" value="1"/>
</dbReference>
<dbReference type="Pfam" id="PF12872">
    <property type="entry name" value="OST-HTH"/>
    <property type="match status" value="3"/>
</dbReference>
<dbReference type="CDD" id="cd09972">
    <property type="entry name" value="LOTUS_TDRD_OSKAR"/>
    <property type="match status" value="1"/>
</dbReference>
<dbReference type="AlphaFoldDB" id="A0A6S7IVZ4"/>
<dbReference type="InterPro" id="IPR041966">
    <property type="entry name" value="LOTUS-like"/>
</dbReference>
<gene>
    <name evidence="6" type="ORF">PACLA_8A001148</name>
</gene>
<dbReference type="PANTHER" id="PTHR22948">
    <property type="entry name" value="TUDOR DOMAIN CONTAINING PROTEIN"/>
    <property type="match status" value="1"/>
</dbReference>
<dbReference type="CDD" id="cd08824">
    <property type="entry name" value="LOTUS"/>
    <property type="match status" value="1"/>
</dbReference>
<proteinExistence type="predicted"/>
<dbReference type="InterPro" id="IPR025605">
    <property type="entry name" value="OST-HTH/LOTUS_dom"/>
</dbReference>
<dbReference type="GO" id="GO:0030154">
    <property type="term" value="P:cell differentiation"/>
    <property type="evidence" value="ECO:0007669"/>
    <property type="project" value="UniProtKB-ARBA"/>
</dbReference>
<dbReference type="PROSITE" id="PS51644">
    <property type="entry name" value="HTH_OST"/>
    <property type="match status" value="3"/>
</dbReference>
<reference evidence="6" key="1">
    <citation type="submission" date="2020-04" db="EMBL/GenBank/DDBJ databases">
        <authorList>
            <person name="Alioto T."/>
            <person name="Alioto T."/>
            <person name="Gomez Garrido J."/>
        </authorList>
    </citation>
    <scope>NUCLEOTIDE SEQUENCE</scope>
    <source>
        <strain evidence="6">A484AB</strain>
    </source>
</reference>
<sequence length="725" mass="81697">MKTTMNAPKELPTFPEVKKNIRALLISAPRGLSVDDIEHDYQAVLGKPLPFKHFRCKTALEFLKTMPDVVSPSWSNGILILKGIADDSSKHIAKLVARQRVSGSKSRRIFKAPVSTRPLVVPDHFRRNIKELLSVYPNGILGSALTQAYSRHYGEDINHSRLGFKSMSQFLNAIQDIVKIVRNPRGGYRICAIRKRTPPPVRKIPPSKPPPSHVPSSKPQSQNIPPSRAPPSRPPPSRAPSKTDTPKSGVYVIPSKRKPLTDLNSLEGVKKDENKQNVERVKDLLDSKSGVSESMKDELISVLANRPNGVWAARLPFEFKTLLGKELNVLTVGFYSIIELASALPDIFRIERPFPNGDWLLFLAAKSRKDKNITKVDVPENAIGKGVGYSQQSLPEEFDIELYVTHIRTPDCFWIQLLKYATEVTELQKNMREFYSSKESGKFMVDESLIKLGQVCVARFPVDREWYRGLITAMPSPVTVEVFYVDYGNSSQVSKSDIRLMKKDFFQLPSQSIKSKLANITPKLTKWDPSAAHRMNELTANKPLIGLASAKKDDVLDVFICDTTGKDDIYINDKLVEEGFAEFKQVNGRSTPPGLPPPEPSQKEINQQITLNTLQPTFPDYSIPLFTGFPYDFSLMHIPPVEATLPQMQEEIAPITMDEEKPTEEDLEFMRQVCEELSDSINVVVKRLKLPGDKVVHVIKFEEKPYVVRSEISALLWESDNLRSM</sequence>
<comment type="caution">
    <text evidence="6">The sequence shown here is derived from an EMBL/GenBank/DDBJ whole genome shotgun (WGS) entry which is preliminary data.</text>
</comment>
<evidence type="ECO:0000256" key="2">
    <source>
        <dbReference type="ARBA" id="ARBA00022490"/>
    </source>
</evidence>
<evidence type="ECO:0000256" key="3">
    <source>
        <dbReference type="ARBA" id="ARBA00022737"/>
    </source>
</evidence>
<accession>A0A6S7IVZ4</accession>
<dbReference type="PROSITE" id="PS50304">
    <property type="entry name" value="TUDOR"/>
    <property type="match status" value="1"/>
</dbReference>
<dbReference type="InterPro" id="IPR035437">
    <property type="entry name" value="SNase_OB-fold_sf"/>
</dbReference>
<evidence type="ECO:0000256" key="5">
    <source>
        <dbReference type="SAM" id="MobiDB-lite"/>
    </source>
</evidence>
<dbReference type="Gene3D" id="2.30.30.140">
    <property type="match status" value="1"/>
</dbReference>